<name>A0A645APN1_9ZZZZ</name>
<sequence length="289" mass="31043">MKHRGDKSFSLARGGTVSDGHRRHPVGFDEPRNSAGRLLLFICGRRRIDDTGLKHFGGRADHCKLAAGAVCRVDPEGYSAAHRRLHEQIFKVHRKACNGSFSCPVGQSSPQLPLKGGENKPAVCVVAGWPDDFAQRESCKPDMGIDIPEAGCVVRHKGHFEIVLSLAPVDGENPVGRNFCRGLFKVVIEAVYAVLLFFCGSTQYPGPDAAAQPVTQGSVDREVLRDDVKCSGKGCYGVRQFLFGINIRGGKPLGGLTGRCRKQGSRKGFKPSLTGDSAPGCAPLLIGHV</sequence>
<proteinExistence type="predicted"/>
<organism evidence="2">
    <name type="scientific">bioreactor metagenome</name>
    <dbReference type="NCBI Taxonomy" id="1076179"/>
    <lineage>
        <taxon>unclassified sequences</taxon>
        <taxon>metagenomes</taxon>
        <taxon>ecological metagenomes</taxon>
    </lineage>
</organism>
<feature type="region of interest" description="Disordered" evidence="1">
    <location>
        <begin position="1"/>
        <end position="30"/>
    </location>
</feature>
<accession>A0A645APN1</accession>
<evidence type="ECO:0000313" key="2">
    <source>
        <dbReference type="EMBL" id="MPM55222.1"/>
    </source>
</evidence>
<comment type="caution">
    <text evidence="2">The sequence shown here is derived from an EMBL/GenBank/DDBJ whole genome shotgun (WGS) entry which is preliminary data.</text>
</comment>
<evidence type="ECO:0000256" key="1">
    <source>
        <dbReference type="SAM" id="MobiDB-lite"/>
    </source>
</evidence>
<reference evidence="2" key="1">
    <citation type="submission" date="2019-08" db="EMBL/GenBank/DDBJ databases">
        <authorList>
            <person name="Kucharzyk K."/>
            <person name="Murdoch R.W."/>
            <person name="Higgins S."/>
            <person name="Loffler F."/>
        </authorList>
    </citation>
    <scope>NUCLEOTIDE SEQUENCE</scope>
</reference>
<protein>
    <submittedName>
        <fullName evidence="2">Uncharacterized protein</fullName>
    </submittedName>
</protein>
<dbReference type="EMBL" id="VSSQ01015173">
    <property type="protein sequence ID" value="MPM55222.1"/>
    <property type="molecule type" value="Genomic_DNA"/>
</dbReference>
<gene>
    <name evidence="2" type="ORF">SDC9_102015</name>
</gene>
<dbReference type="AlphaFoldDB" id="A0A645APN1"/>